<dbReference type="Proteomes" id="UP000235145">
    <property type="component" value="Unassembled WGS sequence"/>
</dbReference>
<comment type="caution">
    <text evidence="1">The sequence shown here is derived from an EMBL/GenBank/DDBJ whole genome shotgun (WGS) entry which is preliminary data.</text>
</comment>
<protein>
    <submittedName>
        <fullName evidence="1">Uncharacterized protein</fullName>
    </submittedName>
</protein>
<gene>
    <name evidence="1" type="ORF">LSAT_V11C600341060</name>
</gene>
<evidence type="ECO:0000313" key="1">
    <source>
        <dbReference type="EMBL" id="KAJ0202436.1"/>
    </source>
</evidence>
<dbReference type="EMBL" id="NBSK02000006">
    <property type="protein sequence ID" value="KAJ0202436.1"/>
    <property type="molecule type" value="Genomic_DNA"/>
</dbReference>
<proteinExistence type="predicted"/>
<sequence>MVSDTLDLPTYSCDAVELRQGISQFGSYSIFQIDSLSSNPSFDQALSSWRLTYLSCDFTRHHFFNFLIERFDYTCESLYRVFISSS</sequence>
<keyword evidence="2" id="KW-1185">Reference proteome</keyword>
<dbReference type="AlphaFoldDB" id="A0A9R1VD09"/>
<reference evidence="1 2" key="1">
    <citation type="journal article" date="2017" name="Nat. Commun.">
        <title>Genome assembly with in vitro proximity ligation data and whole-genome triplication in lettuce.</title>
        <authorList>
            <person name="Reyes-Chin-Wo S."/>
            <person name="Wang Z."/>
            <person name="Yang X."/>
            <person name="Kozik A."/>
            <person name="Arikit S."/>
            <person name="Song C."/>
            <person name="Xia L."/>
            <person name="Froenicke L."/>
            <person name="Lavelle D.O."/>
            <person name="Truco M.J."/>
            <person name="Xia R."/>
            <person name="Zhu S."/>
            <person name="Xu C."/>
            <person name="Xu H."/>
            <person name="Xu X."/>
            <person name="Cox K."/>
            <person name="Korf I."/>
            <person name="Meyers B.C."/>
            <person name="Michelmore R.W."/>
        </authorList>
    </citation>
    <scope>NUCLEOTIDE SEQUENCE [LARGE SCALE GENOMIC DNA]</scope>
    <source>
        <strain evidence="2">cv. Salinas</strain>
        <tissue evidence="1">Seedlings</tissue>
    </source>
</reference>
<organism evidence="1 2">
    <name type="scientific">Lactuca sativa</name>
    <name type="common">Garden lettuce</name>
    <dbReference type="NCBI Taxonomy" id="4236"/>
    <lineage>
        <taxon>Eukaryota</taxon>
        <taxon>Viridiplantae</taxon>
        <taxon>Streptophyta</taxon>
        <taxon>Embryophyta</taxon>
        <taxon>Tracheophyta</taxon>
        <taxon>Spermatophyta</taxon>
        <taxon>Magnoliopsida</taxon>
        <taxon>eudicotyledons</taxon>
        <taxon>Gunneridae</taxon>
        <taxon>Pentapetalae</taxon>
        <taxon>asterids</taxon>
        <taxon>campanulids</taxon>
        <taxon>Asterales</taxon>
        <taxon>Asteraceae</taxon>
        <taxon>Cichorioideae</taxon>
        <taxon>Cichorieae</taxon>
        <taxon>Lactucinae</taxon>
        <taxon>Lactuca</taxon>
    </lineage>
</organism>
<name>A0A9R1VD09_LACSA</name>
<evidence type="ECO:0000313" key="2">
    <source>
        <dbReference type="Proteomes" id="UP000235145"/>
    </source>
</evidence>
<accession>A0A9R1VD09</accession>